<evidence type="ECO:0000313" key="1">
    <source>
        <dbReference type="EMBL" id="GFU30505.1"/>
    </source>
</evidence>
<keyword evidence="2" id="KW-1185">Reference proteome</keyword>
<sequence>PVPKRDLPVPKRDLAAKMIKWI</sequence>
<name>A0A8X6UPK1_NEPPI</name>
<feature type="non-terminal residue" evidence="1">
    <location>
        <position position="1"/>
    </location>
</feature>
<proteinExistence type="predicted"/>
<dbReference type="OrthoDB" id="899at2759"/>
<gene>
    <name evidence="1" type="ORF">NPIL_54471</name>
</gene>
<dbReference type="Proteomes" id="UP000887013">
    <property type="component" value="Unassembled WGS sequence"/>
</dbReference>
<organism evidence="1 2">
    <name type="scientific">Nephila pilipes</name>
    <name type="common">Giant wood spider</name>
    <name type="synonym">Nephila maculata</name>
    <dbReference type="NCBI Taxonomy" id="299642"/>
    <lineage>
        <taxon>Eukaryota</taxon>
        <taxon>Metazoa</taxon>
        <taxon>Ecdysozoa</taxon>
        <taxon>Arthropoda</taxon>
        <taxon>Chelicerata</taxon>
        <taxon>Arachnida</taxon>
        <taxon>Araneae</taxon>
        <taxon>Araneomorphae</taxon>
        <taxon>Entelegynae</taxon>
        <taxon>Araneoidea</taxon>
        <taxon>Nephilidae</taxon>
        <taxon>Nephila</taxon>
    </lineage>
</organism>
<evidence type="ECO:0000313" key="2">
    <source>
        <dbReference type="Proteomes" id="UP000887013"/>
    </source>
</evidence>
<dbReference type="EMBL" id="BMAW01082738">
    <property type="protein sequence ID" value="GFU30505.1"/>
    <property type="molecule type" value="Genomic_DNA"/>
</dbReference>
<accession>A0A8X6UPK1</accession>
<protein>
    <submittedName>
        <fullName evidence="1">Uncharacterized protein</fullName>
    </submittedName>
</protein>
<dbReference type="AlphaFoldDB" id="A0A8X6UPK1"/>
<reference evidence="1" key="1">
    <citation type="submission" date="2020-08" db="EMBL/GenBank/DDBJ databases">
        <title>Multicomponent nature underlies the extraordinary mechanical properties of spider dragline silk.</title>
        <authorList>
            <person name="Kono N."/>
            <person name="Nakamura H."/>
            <person name="Mori M."/>
            <person name="Yoshida Y."/>
            <person name="Ohtoshi R."/>
            <person name="Malay A.D."/>
            <person name="Moran D.A.P."/>
            <person name="Tomita M."/>
            <person name="Numata K."/>
            <person name="Arakawa K."/>
        </authorList>
    </citation>
    <scope>NUCLEOTIDE SEQUENCE</scope>
</reference>
<comment type="caution">
    <text evidence="1">The sequence shown here is derived from an EMBL/GenBank/DDBJ whole genome shotgun (WGS) entry which is preliminary data.</text>
</comment>